<keyword evidence="4" id="KW-0808">Transferase</keyword>
<dbReference type="CDD" id="cd00082">
    <property type="entry name" value="HisKA"/>
    <property type="match status" value="1"/>
</dbReference>
<dbReference type="InterPro" id="IPR011006">
    <property type="entry name" value="CheY-like_superfamily"/>
</dbReference>
<dbReference type="InterPro" id="IPR003661">
    <property type="entry name" value="HisK_dim/P_dom"/>
</dbReference>
<organism evidence="9 10">
    <name type="scientific">Flavihumibacter petaseus NBRC 106054</name>
    <dbReference type="NCBI Taxonomy" id="1220578"/>
    <lineage>
        <taxon>Bacteria</taxon>
        <taxon>Pseudomonadati</taxon>
        <taxon>Bacteroidota</taxon>
        <taxon>Chitinophagia</taxon>
        <taxon>Chitinophagales</taxon>
        <taxon>Chitinophagaceae</taxon>
        <taxon>Flavihumibacter</taxon>
    </lineage>
</organism>
<keyword evidence="3 6" id="KW-0597">Phosphoprotein</keyword>
<dbReference type="GO" id="GO:0000155">
    <property type="term" value="F:phosphorelay sensor kinase activity"/>
    <property type="evidence" value="ECO:0007669"/>
    <property type="project" value="InterPro"/>
</dbReference>
<dbReference type="SUPFAM" id="SSF55874">
    <property type="entry name" value="ATPase domain of HSP90 chaperone/DNA topoisomerase II/histidine kinase"/>
    <property type="match status" value="1"/>
</dbReference>
<dbReference type="PROSITE" id="PS50109">
    <property type="entry name" value="HIS_KIN"/>
    <property type="match status" value="1"/>
</dbReference>
<feature type="modified residue" description="4-aspartylphosphate" evidence="6">
    <location>
        <position position="50"/>
    </location>
</feature>
<accession>A0A0E9MXN9</accession>
<dbReference type="InterPro" id="IPR036097">
    <property type="entry name" value="HisK_dim/P_sf"/>
</dbReference>
<dbReference type="Gene3D" id="1.10.287.130">
    <property type="match status" value="1"/>
</dbReference>
<dbReference type="PANTHER" id="PTHR43304">
    <property type="entry name" value="PHYTOCHROME-LIKE PROTEIN CPH1"/>
    <property type="match status" value="1"/>
</dbReference>
<dbReference type="Proteomes" id="UP000033121">
    <property type="component" value="Unassembled WGS sequence"/>
</dbReference>
<dbReference type="PROSITE" id="PS50110">
    <property type="entry name" value="RESPONSE_REGULATORY"/>
    <property type="match status" value="1"/>
</dbReference>
<dbReference type="Gene3D" id="3.30.450.20">
    <property type="entry name" value="PAS domain"/>
    <property type="match status" value="1"/>
</dbReference>
<evidence type="ECO:0000256" key="1">
    <source>
        <dbReference type="ARBA" id="ARBA00000085"/>
    </source>
</evidence>
<dbReference type="InterPro" id="IPR005467">
    <property type="entry name" value="His_kinase_dom"/>
</dbReference>
<evidence type="ECO:0000256" key="5">
    <source>
        <dbReference type="ARBA" id="ARBA00022777"/>
    </source>
</evidence>
<dbReference type="InterPro" id="IPR004358">
    <property type="entry name" value="Sig_transdc_His_kin-like_C"/>
</dbReference>
<protein>
    <recommendedName>
        <fullName evidence="2">histidine kinase</fullName>
        <ecNumber evidence="2">2.7.13.3</ecNumber>
    </recommendedName>
</protein>
<evidence type="ECO:0000313" key="9">
    <source>
        <dbReference type="EMBL" id="GAO41875.1"/>
    </source>
</evidence>
<reference evidence="9 10" key="1">
    <citation type="submission" date="2015-04" db="EMBL/GenBank/DDBJ databases">
        <title>Whole genome shotgun sequence of Flavihumibacter petaseus NBRC 106054.</title>
        <authorList>
            <person name="Miyazawa S."/>
            <person name="Hosoyama A."/>
            <person name="Hashimoto M."/>
            <person name="Noguchi M."/>
            <person name="Tsuchikane K."/>
            <person name="Ohji S."/>
            <person name="Yamazoe A."/>
            <person name="Ichikawa N."/>
            <person name="Kimura A."/>
            <person name="Fujita N."/>
        </authorList>
    </citation>
    <scope>NUCLEOTIDE SEQUENCE [LARGE SCALE GENOMIC DNA]</scope>
    <source>
        <strain evidence="9 10">NBRC 106054</strain>
    </source>
</reference>
<evidence type="ECO:0000256" key="3">
    <source>
        <dbReference type="ARBA" id="ARBA00022553"/>
    </source>
</evidence>
<dbReference type="AlphaFoldDB" id="A0A0E9MXN9"/>
<gene>
    <name evidence="9" type="ORF">FPE01S_01_08900</name>
</gene>
<dbReference type="InterPro" id="IPR035965">
    <property type="entry name" value="PAS-like_dom_sf"/>
</dbReference>
<dbReference type="FunFam" id="3.30.565.10:FF:000006">
    <property type="entry name" value="Sensor histidine kinase WalK"/>
    <property type="match status" value="1"/>
</dbReference>
<evidence type="ECO:0000313" key="10">
    <source>
        <dbReference type="Proteomes" id="UP000033121"/>
    </source>
</evidence>
<evidence type="ECO:0000259" key="8">
    <source>
        <dbReference type="PROSITE" id="PS50110"/>
    </source>
</evidence>
<comment type="caution">
    <text evidence="9">The sequence shown here is derived from an EMBL/GenBank/DDBJ whole genome shotgun (WGS) entry which is preliminary data.</text>
</comment>
<dbReference type="EC" id="2.7.13.3" evidence="2"/>
<dbReference type="PANTHER" id="PTHR43304:SF1">
    <property type="entry name" value="PAC DOMAIN-CONTAINING PROTEIN"/>
    <property type="match status" value="1"/>
</dbReference>
<proteinExistence type="predicted"/>
<dbReference type="PRINTS" id="PR00344">
    <property type="entry name" value="BCTRLSENSOR"/>
</dbReference>
<dbReference type="EMBL" id="BBWV01000001">
    <property type="protein sequence ID" value="GAO41875.1"/>
    <property type="molecule type" value="Genomic_DNA"/>
</dbReference>
<dbReference type="InterPro" id="IPR003594">
    <property type="entry name" value="HATPase_dom"/>
</dbReference>
<evidence type="ECO:0000256" key="4">
    <source>
        <dbReference type="ARBA" id="ARBA00022679"/>
    </source>
</evidence>
<dbReference type="Pfam" id="PF02518">
    <property type="entry name" value="HATPase_c"/>
    <property type="match status" value="1"/>
</dbReference>
<dbReference type="Gene3D" id="3.30.565.10">
    <property type="entry name" value="Histidine kinase-like ATPase, C-terminal domain"/>
    <property type="match status" value="1"/>
</dbReference>
<dbReference type="SUPFAM" id="SSF52172">
    <property type="entry name" value="CheY-like"/>
    <property type="match status" value="1"/>
</dbReference>
<dbReference type="SUPFAM" id="SSF47384">
    <property type="entry name" value="Homodimeric domain of signal transducing histidine kinase"/>
    <property type="match status" value="1"/>
</dbReference>
<evidence type="ECO:0000256" key="6">
    <source>
        <dbReference type="PROSITE-ProRule" id="PRU00169"/>
    </source>
</evidence>
<name>A0A0E9MXN9_9BACT</name>
<keyword evidence="5" id="KW-0418">Kinase</keyword>
<dbReference type="RefSeq" id="WP_046367659.1">
    <property type="nucleotide sequence ID" value="NZ_BBWV01000001.1"/>
</dbReference>
<dbReference type="STRING" id="1220578.FPE01S_01_08900"/>
<evidence type="ECO:0000256" key="2">
    <source>
        <dbReference type="ARBA" id="ARBA00012438"/>
    </source>
</evidence>
<dbReference type="Pfam" id="PF00512">
    <property type="entry name" value="HisKA"/>
    <property type="match status" value="1"/>
</dbReference>
<feature type="domain" description="Response regulatory" evidence="8">
    <location>
        <begin position="1"/>
        <end position="118"/>
    </location>
</feature>
<dbReference type="SMART" id="SM00387">
    <property type="entry name" value="HATPase_c"/>
    <property type="match status" value="1"/>
</dbReference>
<dbReference type="SMART" id="SM00448">
    <property type="entry name" value="REC"/>
    <property type="match status" value="1"/>
</dbReference>
<sequence>MILIVDDKKENIFSLKTLLEIHSFQVDTASSGEEALKKILKNAYFLIILDVQMPGMDGFEVAEAISGFSKARDIPIIFLSAVSTDKKFITKGYQSGGIDYVTKPIDPDLLLLKVKTFYTLYSQKKELDDIQVSLKDEIDYRKKAEDRLQESFEELRSILESIPQIAFTASLDGKLEYVNHLWLDFAVDRFHFPETHPNDIPPQTALEQAITNSETVITECRIRELKSGNYRYHQLTITPVRKDKKMVKWVGVFADIHTQRMTNQLLETMVVERTAELQQANSELAFRNNELEQFAFVTSHDLNEPLRKIKVFGDLLRSRFLSGNEEALTYLNKITKASTRMAELIEDLSQYSRLDISEAFRLVDLNQLLEEILIDLELVIREKGATIEISPLPSIRGISGQIRLLFQNLLSNSLKFSRKEVTPHVRVYAEQVSQVETEGANDPEGRYLRIAVADNGIGFDEQYLGRIFSVFQRLHTKDAYEGSGIGLSIVKKITEKHQGFITAKSREGEGSTFFVILPLHADQPSL</sequence>
<dbReference type="InterPro" id="IPR001789">
    <property type="entry name" value="Sig_transdc_resp-reg_receiver"/>
</dbReference>
<dbReference type="Pfam" id="PF00072">
    <property type="entry name" value="Response_reg"/>
    <property type="match status" value="1"/>
</dbReference>
<evidence type="ECO:0000259" key="7">
    <source>
        <dbReference type="PROSITE" id="PS50109"/>
    </source>
</evidence>
<comment type="catalytic activity">
    <reaction evidence="1">
        <text>ATP + protein L-histidine = ADP + protein N-phospho-L-histidine.</text>
        <dbReference type="EC" id="2.7.13.3"/>
    </reaction>
</comment>
<keyword evidence="10" id="KW-1185">Reference proteome</keyword>
<dbReference type="SMART" id="SM00388">
    <property type="entry name" value="HisKA"/>
    <property type="match status" value="1"/>
</dbReference>
<feature type="domain" description="Histidine kinase" evidence="7">
    <location>
        <begin position="297"/>
        <end position="521"/>
    </location>
</feature>
<dbReference type="OrthoDB" id="9781208at2"/>
<dbReference type="InterPro" id="IPR036890">
    <property type="entry name" value="HATPase_C_sf"/>
</dbReference>
<dbReference type="SUPFAM" id="SSF55785">
    <property type="entry name" value="PYP-like sensor domain (PAS domain)"/>
    <property type="match status" value="1"/>
</dbReference>
<dbReference type="Gene3D" id="3.40.50.2300">
    <property type="match status" value="1"/>
</dbReference>
<dbReference type="InterPro" id="IPR052162">
    <property type="entry name" value="Sensor_kinase/Photoreceptor"/>
</dbReference>